<evidence type="ECO:0000313" key="3">
    <source>
        <dbReference type="EMBL" id="AGF72178.1"/>
    </source>
</evidence>
<dbReference type="InterPro" id="IPR006633">
    <property type="entry name" value="Carb-bd_sugar_hydrolysis-dom"/>
</dbReference>
<proteinExistence type="predicted"/>
<organism evidence="3 4">
    <name type="scientific">Corynebacterium halotolerans YIM 70093 = DSM 44683</name>
    <dbReference type="NCBI Taxonomy" id="1121362"/>
    <lineage>
        <taxon>Bacteria</taxon>
        <taxon>Bacillati</taxon>
        <taxon>Actinomycetota</taxon>
        <taxon>Actinomycetes</taxon>
        <taxon>Mycobacteriales</taxon>
        <taxon>Corynebacteriaceae</taxon>
        <taxon>Corynebacterium</taxon>
    </lineage>
</organism>
<dbReference type="PANTHER" id="PTHR22990">
    <property type="entry name" value="F-BOX ONLY PROTEIN"/>
    <property type="match status" value="1"/>
</dbReference>
<dbReference type="InterPro" id="IPR012334">
    <property type="entry name" value="Pectin_lyas_fold"/>
</dbReference>
<protein>
    <submittedName>
        <fullName evidence="3">Parallel beta-helix repeat-containing protein</fullName>
    </submittedName>
</protein>
<dbReference type="SUPFAM" id="SSF51126">
    <property type="entry name" value="Pectin lyase-like"/>
    <property type="match status" value="1"/>
</dbReference>
<accession>M1NL95</accession>
<dbReference type="Proteomes" id="UP000011723">
    <property type="component" value="Chromosome"/>
</dbReference>
<evidence type="ECO:0000259" key="2">
    <source>
        <dbReference type="SMART" id="SM00722"/>
    </source>
</evidence>
<dbReference type="InterPro" id="IPR006626">
    <property type="entry name" value="PbH1"/>
</dbReference>
<reference evidence="3 4" key="1">
    <citation type="journal article" date="2012" name="Stand. Genomic Sci.">
        <title>Genome sequence of the halotolerant bacterium Corynebacterium halotolerans type strain YIM 70093(T) (= DSM 44683(T)).</title>
        <authorList>
            <person name="Ruckert C."/>
            <person name="Albersmeier A."/>
            <person name="Al-Dilaimi A."/>
            <person name="Niehaus K."/>
            <person name="Szczepanowski R."/>
            <person name="Kalinowski J."/>
        </authorList>
    </citation>
    <scope>NUCLEOTIDE SEQUENCE [LARGE SCALE GENOMIC DNA]</scope>
    <source>
        <strain evidence="3">YIM 70093</strain>
    </source>
</reference>
<dbReference type="PANTHER" id="PTHR22990:SF15">
    <property type="entry name" value="F-BOX ONLY PROTEIN 10"/>
    <property type="match status" value="1"/>
</dbReference>
<dbReference type="PATRIC" id="fig|1121362.3.peg.1178"/>
<dbReference type="Pfam" id="PF13229">
    <property type="entry name" value="Beta_helix"/>
    <property type="match status" value="1"/>
</dbReference>
<dbReference type="AlphaFoldDB" id="M1NL95"/>
<sequence>MTVATPLRPYSPKSLAAMIGAPLLTIGTLAAVVLAPAVSAQSTTAVNCSLGDSLSTAVAEAEPGTTIEVSSTCGESVHVPRTVHNLVIDGSGNATVQGPDASAPPTGPGSFTFFIEGQGITLQGLTINGGAHNGVHLSGPASATIVGNTITGTGGAIHLDKDSTAQIAGNTITDNLGYGINIQENSYSRIGFTAPTRGLNGNTITDNDGPGIVIKQWSTGWISGNTIADNQGDGVVIDRNSLGEVYDNTIEANTGDGIRVSNGSGLSLTPEGAEAPSQVAGNHTAPATLNGGTGISCTVGGYVSGATGTINGTGGTTYFTEGCVNSLTSASDIPGNGNQASSLFQLSS</sequence>
<dbReference type="RefSeq" id="WP_015400597.1">
    <property type="nucleotide sequence ID" value="NC_020302.1"/>
</dbReference>
<dbReference type="SMART" id="SM00710">
    <property type="entry name" value="PbH1"/>
    <property type="match status" value="6"/>
</dbReference>
<dbReference type="Gene3D" id="2.160.20.10">
    <property type="entry name" value="Single-stranded right-handed beta-helix, Pectin lyase-like"/>
    <property type="match status" value="2"/>
</dbReference>
<dbReference type="InterPro" id="IPR051550">
    <property type="entry name" value="SCF-Subunits/Alg-Epimerases"/>
</dbReference>
<feature type="domain" description="Carbohydrate-binding/sugar hydrolysis" evidence="2">
    <location>
        <begin position="144"/>
        <end position="276"/>
    </location>
</feature>
<keyword evidence="1" id="KW-0677">Repeat</keyword>
<evidence type="ECO:0000256" key="1">
    <source>
        <dbReference type="ARBA" id="ARBA00022737"/>
    </source>
</evidence>
<dbReference type="SMART" id="SM00722">
    <property type="entry name" value="CASH"/>
    <property type="match status" value="1"/>
</dbReference>
<dbReference type="HOGENOM" id="CLU_796231_0_0_11"/>
<name>M1NL95_9CORY</name>
<gene>
    <name evidence="3" type="ORF">A605_05860</name>
</gene>
<dbReference type="KEGG" id="chn:A605_05860"/>
<dbReference type="EMBL" id="CP003697">
    <property type="protein sequence ID" value="AGF72178.1"/>
    <property type="molecule type" value="Genomic_DNA"/>
</dbReference>
<evidence type="ECO:0000313" key="4">
    <source>
        <dbReference type="Proteomes" id="UP000011723"/>
    </source>
</evidence>
<keyword evidence="4" id="KW-1185">Reference proteome</keyword>
<dbReference type="InterPro" id="IPR039448">
    <property type="entry name" value="Beta_helix"/>
</dbReference>
<dbReference type="OrthoDB" id="9767990at2"/>
<dbReference type="InterPro" id="IPR011050">
    <property type="entry name" value="Pectin_lyase_fold/virulence"/>
</dbReference>